<keyword evidence="5 13" id="KW-0378">Hydrolase</keyword>
<dbReference type="InterPro" id="IPR007694">
    <property type="entry name" value="DNA_helicase_DnaB-like_C"/>
</dbReference>
<comment type="similarity">
    <text evidence="1">Belongs to the helicase family. DnaB subfamily.</text>
</comment>
<evidence type="ECO:0000256" key="9">
    <source>
        <dbReference type="ARBA" id="ARBA00023235"/>
    </source>
</evidence>
<comment type="caution">
    <text evidence="13">The sequence shown here is derived from an EMBL/GenBank/DDBJ whole genome shotgun (WGS) entry which is preliminary data.</text>
</comment>
<dbReference type="EC" id="5.6.2.3" evidence="10"/>
<dbReference type="PANTHER" id="PTHR30153">
    <property type="entry name" value="REPLICATIVE DNA HELICASE DNAB"/>
    <property type="match status" value="1"/>
</dbReference>
<evidence type="ECO:0000256" key="2">
    <source>
        <dbReference type="ARBA" id="ARBA00022515"/>
    </source>
</evidence>
<evidence type="ECO:0000256" key="11">
    <source>
        <dbReference type="ARBA" id="ARBA00048954"/>
    </source>
</evidence>
<feature type="domain" description="SF4 helicase" evidence="12">
    <location>
        <begin position="185"/>
        <end position="452"/>
    </location>
</feature>
<dbReference type="PROSITE" id="PS51199">
    <property type="entry name" value="SF4_HELICASE"/>
    <property type="match status" value="1"/>
</dbReference>
<evidence type="ECO:0000256" key="8">
    <source>
        <dbReference type="ARBA" id="ARBA00023125"/>
    </source>
</evidence>
<dbReference type="FunFam" id="1.10.860.10:FF:000001">
    <property type="entry name" value="Replicative DNA helicase"/>
    <property type="match status" value="1"/>
</dbReference>
<dbReference type="InterPro" id="IPR007692">
    <property type="entry name" value="DNA_helicase_DnaB"/>
</dbReference>
<dbReference type="Gene3D" id="3.40.50.300">
    <property type="entry name" value="P-loop containing nucleotide triphosphate hydrolases"/>
    <property type="match status" value="1"/>
</dbReference>
<keyword evidence="9" id="KW-0413">Isomerase</keyword>
<dbReference type="Pfam" id="PF03796">
    <property type="entry name" value="DnaB_C"/>
    <property type="match status" value="1"/>
</dbReference>
<dbReference type="GO" id="GO:0043139">
    <property type="term" value="F:5'-3' DNA helicase activity"/>
    <property type="evidence" value="ECO:0007669"/>
    <property type="project" value="UniProtKB-EC"/>
</dbReference>
<dbReference type="PANTHER" id="PTHR30153:SF2">
    <property type="entry name" value="REPLICATIVE DNA HELICASE"/>
    <property type="match status" value="1"/>
</dbReference>
<dbReference type="InterPro" id="IPR003593">
    <property type="entry name" value="AAA+_ATPase"/>
</dbReference>
<dbReference type="Pfam" id="PF00772">
    <property type="entry name" value="DnaB"/>
    <property type="match status" value="1"/>
</dbReference>
<evidence type="ECO:0000256" key="4">
    <source>
        <dbReference type="ARBA" id="ARBA00022741"/>
    </source>
</evidence>
<keyword evidence="2" id="KW-0639">Primosome</keyword>
<dbReference type="GO" id="GO:0005524">
    <property type="term" value="F:ATP binding"/>
    <property type="evidence" value="ECO:0007669"/>
    <property type="project" value="UniProtKB-KW"/>
</dbReference>
<evidence type="ECO:0000256" key="6">
    <source>
        <dbReference type="ARBA" id="ARBA00022806"/>
    </source>
</evidence>
<dbReference type="GO" id="GO:0006269">
    <property type="term" value="P:DNA replication, synthesis of primer"/>
    <property type="evidence" value="ECO:0007669"/>
    <property type="project" value="UniProtKB-KW"/>
</dbReference>
<evidence type="ECO:0000313" key="13">
    <source>
        <dbReference type="EMBL" id="CBH76053.1"/>
    </source>
</evidence>
<dbReference type="GO" id="GO:0016887">
    <property type="term" value="F:ATP hydrolysis activity"/>
    <property type="evidence" value="ECO:0007669"/>
    <property type="project" value="RHEA"/>
</dbReference>
<dbReference type="GO" id="GO:0005829">
    <property type="term" value="C:cytosol"/>
    <property type="evidence" value="ECO:0007669"/>
    <property type="project" value="TreeGrafter"/>
</dbReference>
<evidence type="ECO:0000259" key="12">
    <source>
        <dbReference type="PROSITE" id="PS51199"/>
    </source>
</evidence>
<sequence length="457" mass="50758">MSFAQPELARTVERIPPQNVDAERVCIGSVLIDREIMGTISEIVRASDFYVHAHETIFSALLALYERNEPLDRITLAEELKRRGALDRVGGPAYLGTLVNSVQTAASAAYYAKLVREKSTLRSLIHAGTEIVQTGFEAEEDVEGAIDRSEQMIFAIGQRQMGGDFSHVGSLMKPALDELEEYYYRRGELSGVTTGFPDIDAVTTGFKPGNFVIIAARPGMGKTSFALNMAMSAARAAGQPVAFFSLEMSNSELVLRLLSSTVRISMHDIRRGNIGDKDWGRIPKVMDELDTLPIFLDDSGGLSVSELRSRCRRLKATRGLGAVFIDYLQLLHPSSMQRQMNRNEEISEICRTLKVTAKDLGVPVIALAQLNRGVETRNEKRPMLADLRDSGSLEQEADFVAFLYREGYYNKEAADPELTEFIIAKHRNGPTGKVNLRFEAEYTLFQPYGDEANYPAP</sequence>
<protein>
    <recommendedName>
        <fullName evidence="10">DNA 5'-3' helicase</fullName>
        <ecNumber evidence="10">5.6.2.3</ecNumber>
    </recommendedName>
</protein>
<dbReference type="AlphaFoldDB" id="E6PHW5"/>
<evidence type="ECO:0000256" key="7">
    <source>
        <dbReference type="ARBA" id="ARBA00022840"/>
    </source>
</evidence>
<dbReference type="SUPFAM" id="SSF48024">
    <property type="entry name" value="N-terminal domain of DnaB helicase"/>
    <property type="match status" value="1"/>
</dbReference>
<dbReference type="GO" id="GO:0003677">
    <property type="term" value="F:DNA binding"/>
    <property type="evidence" value="ECO:0007669"/>
    <property type="project" value="UniProtKB-KW"/>
</dbReference>
<evidence type="ECO:0000256" key="5">
    <source>
        <dbReference type="ARBA" id="ARBA00022801"/>
    </source>
</evidence>
<dbReference type="InterPro" id="IPR016136">
    <property type="entry name" value="DNA_helicase_N/primase_C"/>
</dbReference>
<dbReference type="NCBIfam" id="TIGR00665">
    <property type="entry name" value="DnaB"/>
    <property type="match status" value="1"/>
</dbReference>
<keyword evidence="4" id="KW-0547">Nucleotide-binding</keyword>
<comment type="catalytic activity">
    <reaction evidence="11">
        <text>ATP + H2O = ADP + phosphate + H(+)</text>
        <dbReference type="Rhea" id="RHEA:13065"/>
        <dbReference type="ChEBI" id="CHEBI:15377"/>
        <dbReference type="ChEBI" id="CHEBI:15378"/>
        <dbReference type="ChEBI" id="CHEBI:30616"/>
        <dbReference type="ChEBI" id="CHEBI:43474"/>
        <dbReference type="ChEBI" id="CHEBI:456216"/>
        <dbReference type="EC" id="5.6.2.3"/>
    </reaction>
</comment>
<dbReference type="CDD" id="cd00984">
    <property type="entry name" value="DnaB_C"/>
    <property type="match status" value="1"/>
</dbReference>
<evidence type="ECO:0000256" key="1">
    <source>
        <dbReference type="ARBA" id="ARBA00008428"/>
    </source>
</evidence>
<dbReference type="GO" id="GO:1990077">
    <property type="term" value="C:primosome complex"/>
    <property type="evidence" value="ECO:0007669"/>
    <property type="project" value="UniProtKB-KW"/>
</dbReference>
<name>E6PHW5_9ZZZZ</name>
<reference evidence="13" key="1">
    <citation type="submission" date="2009-10" db="EMBL/GenBank/DDBJ databases">
        <title>Diversity of trophic interactions inside an arsenic-rich microbial ecosystem.</title>
        <authorList>
            <person name="Bertin P.N."/>
            <person name="Heinrich-Salmeron A."/>
            <person name="Pelletier E."/>
            <person name="Goulhen-Chollet F."/>
            <person name="Arsene-Ploetze F."/>
            <person name="Gallien S."/>
            <person name="Calteau A."/>
            <person name="Vallenet D."/>
            <person name="Casiot C."/>
            <person name="Chane-Woon-Ming B."/>
            <person name="Giloteaux L."/>
            <person name="Barakat M."/>
            <person name="Bonnefoy V."/>
            <person name="Bruneel O."/>
            <person name="Chandler M."/>
            <person name="Cleiss J."/>
            <person name="Duran R."/>
            <person name="Elbaz-Poulichet F."/>
            <person name="Fonknechten N."/>
            <person name="Lauga B."/>
            <person name="Mornico D."/>
            <person name="Ortet P."/>
            <person name="Schaeffer C."/>
            <person name="Siguier P."/>
            <person name="Alexander Thil Smith A."/>
            <person name="Van Dorsselaer A."/>
            <person name="Weissenbach J."/>
            <person name="Medigue C."/>
            <person name="Le Paslier D."/>
        </authorList>
    </citation>
    <scope>NUCLEOTIDE SEQUENCE</scope>
</reference>
<proteinExistence type="inferred from homology"/>
<dbReference type="FunFam" id="3.40.50.300:FF:000351">
    <property type="entry name" value="Replicative DNA helicase"/>
    <property type="match status" value="1"/>
</dbReference>
<accession>E6PHW5</accession>
<keyword evidence="8" id="KW-0238">DNA-binding</keyword>
<keyword evidence="3" id="KW-0235">DNA replication</keyword>
<dbReference type="Gene3D" id="1.10.860.10">
    <property type="entry name" value="DNAb Helicase, Chain A"/>
    <property type="match status" value="1"/>
</dbReference>
<evidence type="ECO:0000256" key="10">
    <source>
        <dbReference type="ARBA" id="ARBA00044969"/>
    </source>
</evidence>
<dbReference type="InterPro" id="IPR036185">
    <property type="entry name" value="DNA_heli_DnaB-like_N_sf"/>
</dbReference>
<keyword evidence="7" id="KW-0067">ATP-binding</keyword>
<keyword evidence="6 13" id="KW-0347">Helicase</keyword>
<gene>
    <name evidence="13" type="primary">dnaC</name>
    <name evidence="13" type="ORF">CARN1_0533</name>
</gene>
<dbReference type="EMBL" id="CABL01000019">
    <property type="protein sequence ID" value="CBH76053.1"/>
    <property type="molecule type" value="Genomic_DNA"/>
</dbReference>
<evidence type="ECO:0000256" key="3">
    <source>
        <dbReference type="ARBA" id="ARBA00022705"/>
    </source>
</evidence>
<dbReference type="InterPro" id="IPR007693">
    <property type="entry name" value="DNA_helicase_DnaB-like_N"/>
</dbReference>
<dbReference type="SMART" id="SM00382">
    <property type="entry name" value="AAA"/>
    <property type="match status" value="1"/>
</dbReference>
<organism evidence="13">
    <name type="scientific">mine drainage metagenome</name>
    <dbReference type="NCBI Taxonomy" id="410659"/>
    <lineage>
        <taxon>unclassified sequences</taxon>
        <taxon>metagenomes</taxon>
        <taxon>ecological metagenomes</taxon>
    </lineage>
</organism>
<dbReference type="SUPFAM" id="SSF52540">
    <property type="entry name" value="P-loop containing nucleoside triphosphate hydrolases"/>
    <property type="match status" value="1"/>
</dbReference>
<dbReference type="InterPro" id="IPR027417">
    <property type="entry name" value="P-loop_NTPase"/>
</dbReference>